<keyword evidence="2" id="KW-1185">Reference proteome</keyword>
<protein>
    <submittedName>
        <fullName evidence="1">Uncharacterized protein</fullName>
    </submittedName>
</protein>
<accession>A0A109J7L8</accession>
<name>A0A109J7L8_9HYPH</name>
<sequence length="81" mass="9095">MTKLKTPADVPALVDALIAESPDVAAIGDDSYCVVDLDEEVNARIQKILNDFGPRDHLFFDIIDRLKAKGRDYVLPENMRH</sequence>
<comment type="caution">
    <text evidence="1">The sequence shown here is derived from an EMBL/GenBank/DDBJ whole genome shotgun (WGS) entry which is preliminary data.</text>
</comment>
<organism evidence="1 2">
    <name type="scientific">Rhizobium altiplani</name>
    <dbReference type="NCBI Taxonomy" id="1864509"/>
    <lineage>
        <taxon>Bacteria</taxon>
        <taxon>Pseudomonadati</taxon>
        <taxon>Pseudomonadota</taxon>
        <taxon>Alphaproteobacteria</taxon>
        <taxon>Hyphomicrobiales</taxon>
        <taxon>Rhizobiaceae</taxon>
        <taxon>Rhizobium/Agrobacterium group</taxon>
        <taxon>Rhizobium</taxon>
    </lineage>
</organism>
<dbReference type="AlphaFoldDB" id="A0A109J7L8"/>
<evidence type="ECO:0000313" key="1">
    <source>
        <dbReference type="EMBL" id="KWV43846.1"/>
    </source>
</evidence>
<gene>
    <name evidence="1" type="ORF">AS026_19440</name>
</gene>
<proteinExistence type="predicted"/>
<evidence type="ECO:0000313" key="2">
    <source>
        <dbReference type="Proteomes" id="UP000068164"/>
    </source>
</evidence>
<dbReference type="RefSeq" id="WP_062374441.1">
    <property type="nucleotide sequence ID" value="NZ_LNCD01000124.1"/>
</dbReference>
<dbReference type="Proteomes" id="UP000068164">
    <property type="component" value="Unassembled WGS sequence"/>
</dbReference>
<dbReference type="EMBL" id="LNCD01000124">
    <property type="protein sequence ID" value="KWV43846.1"/>
    <property type="molecule type" value="Genomic_DNA"/>
</dbReference>
<dbReference type="OrthoDB" id="8420231at2"/>
<reference evidence="1 2" key="1">
    <citation type="submission" date="2015-11" db="EMBL/GenBank/DDBJ databases">
        <title>Draft Genome Sequence of the Strain BR 10423 (Rhizobium sp.) isolated from nodules of Mimosa pudica.</title>
        <authorList>
            <person name="Barauna A.C."/>
            <person name="Zilli J.E."/>
            <person name="Simoes-Araujo J.L."/>
            <person name="Reis V.M."/>
            <person name="James E.K."/>
            <person name="Reis F.B.Jr."/>
            <person name="Rouws L.F."/>
            <person name="Passos S.R."/>
            <person name="Gois S.R."/>
        </authorList>
    </citation>
    <scope>NUCLEOTIDE SEQUENCE [LARGE SCALE GENOMIC DNA]</scope>
    <source>
        <strain evidence="1 2">BR10423</strain>
    </source>
</reference>